<dbReference type="Gene3D" id="1.10.10.10">
    <property type="entry name" value="Winged helix-like DNA-binding domain superfamily/Winged helix DNA-binding domain"/>
    <property type="match status" value="1"/>
</dbReference>
<dbReference type="SUPFAM" id="SSF46785">
    <property type="entry name" value="Winged helix' DNA-binding domain"/>
    <property type="match status" value="1"/>
</dbReference>
<comment type="caution">
    <text evidence="6">The sequence shown here is derived from an EMBL/GenBank/DDBJ whole genome shotgun (WGS) entry which is preliminary data.</text>
</comment>
<dbReference type="GO" id="GO:0000976">
    <property type="term" value="F:transcription cis-regulatory region binding"/>
    <property type="evidence" value="ECO:0007669"/>
    <property type="project" value="TreeGrafter"/>
</dbReference>
<dbReference type="AlphaFoldDB" id="Q0F3Q1"/>
<dbReference type="Pfam" id="PF03466">
    <property type="entry name" value="LysR_substrate"/>
    <property type="match status" value="1"/>
</dbReference>
<keyword evidence="3" id="KW-0238">DNA-binding</keyword>
<evidence type="ECO:0000256" key="2">
    <source>
        <dbReference type="ARBA" id="ARBA00023015"/>
    </source>
</evidence>
<evidence type="ECO:0000259" key="5">
    <source>
        <dbReference type="PROSITE" id="PS50931"/>
    </source>
</evidence>
<proteinExistence type="inferred from homology"/>
<dbReference type="InParanoid" id="Q0F3Q1"/>
<dbReference type="STRING" id="314344.AL013_03810"/>
<dbReference type="OrthoDB" id="5289754at2"/>
<dbReference type="Gene3D" id="3.40.190.10">
    <property type="entry name" value="Periplasmic binding protein-like II"/>
    <property type="match status" value="2"/>
</dbReference>
<reference evidence="6 7" key="1">
    <citation type="submission" date="2006-09" db="EMBL/GenBank/DDBJ databases">
        <authorList>
            <person name="Emerson D."/>
            <person name="Ferriera S."/>
            <person name="Johnson J."/>
            <person name="Kravitz S."/>
            <person name="Halpern A."/>
            <person name="Remington K."/>
            <person name="Beeson K."/>
            <person name="Tran B."/>
            <person name="Rogers Y.-H."/>
            <person name="Friedman R."/>
            <person name="Venter J.C."/>
        </authorList>
    </citation>
    <scope>NUCLEOTIDE SEQUENCE [LARGE SCALE GENOMIC DNA]</scope>
    <source>
        <strain evidence="6 7">PV-1</strain>
    </source>
</reference>
<dbReference type="EMBL" id="AATS01000001">
    <property type="protein sequence ID" value="EAU55890.1"/>
    <property type="molecule type" value="Genomic_DNA"/>
</dbReference>
<name>Q0F3Q1_9PROT</name>
<accession>Q0F3Q1</accession>
<dbReference type="HOGENOM" id="CLU_039613_6_1_0"/>
<sequence>MRLNPDQLLSFVALAQTGSVSMAAAARHLTQPAISNQLKRLQDSVGVPLYRRQGRGVVLTSTGEIFYRHALQVQHSLQQTELFADGLQGLTAGRVRLAASQTIAGSFLPAALVLFNQLYPEIEIFVDSANSQQVFDRMDTHDLGLVESLLPTAVPDCCSVELLGHDRIVAVMRPDHPLAAQPAIELSELAMYPLIWREAGSGTRDVLEQAMMTETGRRPEVHLCLGGVSAVLEAVRQGLGIGVVSQFCLPTGESILTTRPFTPQLVRPMSLLMPAHASPVAHIFADFIIPYVKKRLMDAKDE</sequence>
<dbReference type="GO" id="GO:0003700">
    <property type="term" value="F:DNA-binding transcription factor activity"/>
    <property type="evidence" value="ECO:0007669"/>
    <property type="project" value="InterPro"/>
</dbReference>
<evidence type="ECO:0000313" key="6">
    <source>
        <dbReference type="EMBL" id="EAU55890.1"/>
    </source>
</evidence>
<dbReference type="Proteomes" id="UP000005297">
    <property type="component" value="Unassembled WGS sequence"/>
</dbReference>
<dbReference type="InterPro" id="IPR036388">
    <property type="entry name" value="WH-like_DNA-bd_sf"/>
</dbReference>
<feature type="domain" description="HTH lysR-type" evidence="5">
    <location>
        <begin position="1"/>
        <end position="60"/>
    </location>
</feature>
<comment type="similarity">
    <text evidence="1">Belongs to the LysR transcriptional regulatory family.</text>
</comment>
<dbReference type="InterPro" id="IPR036390">
    <property type="entry name" value="WH_DNA-bd_sf"/>
</dbReference>
<keyword evidence="7" id="KW-1185">Reference proteome</keyword>
<dbReference type="PRINTS" id="PR00039">
    <property type="entry name" value="HTHLYSR"/>
</dbReference>
<dbReference type="InterPro" id="IPR005119">
    <property type="entry name" value="LysR_subst-bd"/>
</dbReference>
<evidence type="ECO:0000313" key="7">
    <source>
        <dbReference type="Proteomes" id="UP000005297"/>
    </source>
</evidence>
<keyword evidence="4" id="KW-0804">Transcription</keyword>
<evidence type="ECO:0000256" key="1">
    <source>
        <dbReference type="ARBA" id="ARBA00009437"/>
    </source>
</evidence>
<evidence type="ECO:0000256" key="3">
    <source>
        <dbReference type="ARBA" id="ARBA00023125"/>
    </source>
</evidence>
<dbReference type="Pfam" id="PF00126">
    <property type="entry name" value="HTH_1"/>
    <property type="match status" value="1"/>
</dbReference>
<dbReference type="PANTHER" id="PTHR30126:SF39">
    <property type="entry name" value="HTH-TYPE TRANSCRIPTIONAL REGULATOR CYSL"/>
    <property type="match status" value="1"/>
</dbReference>
<organism evidence="6 7">
    <name type="scientific">Mariprofundus ferrooxydans PV-1</name>
    <dbReference type="NCBI Taxonomy" id="314345"/>
    <lineage>
        <taxon>Bacteria</taxon>
        <taxon>Pseudomonadati</taxon>
        <taxon>Pseudomonadota</taxon>
        <taxon>Candidatius Mariprofundia</taxon>
        <taxon>Mariprofundales</taxon>
        <taxon>Mariprofundaceae</taxon>
        <taxon>Mariprofundus</taxon>
    </lineage>
</organism>
<dbReference type="InterPro" id="IPR000847">
    <property type="entry name" value="LysR_HTH_N"/>
</dbReference>
<evidence type="ECO:0000256" key="4">
    <source>
        <dbReference type="ARBA" id="ARBA00023163"/>
    </source>
</evidence>
<protein>
    <submittedName>
        <fullName evidence="6">Putative transcriptional regulator</fullName>
    </submittedName>
</protein>
<gene>
    <name evidence="6" type="ORF">SPV1_03698</name>
</gene>
<dbReference type="eggNOG" id="COG0583">
    <property type="taxonomic scope" value="Bacteria"/>
</dbReference>
<keyword evidence="2" id="KW-0805">Transcription regulation</keyword>
<dbReference type="PROSITE" id="PS50931">
    <property type="entry name" value="HTH_LYSR"/>
    <property type="match status" value="1"/>
</dbReference>
<dbReference type="RefSeq" id="WP_009851036.1">
    <property type="nucleotide sequence ID" value="NZ_DS022295.1"/>
</dbReference>
<dbReference type="PANTHER" id="PTHR30126">
    <property type="entry name" value="HTH-TYPE TRANSCRIPTIONAL REGULATOR"/>
    <property type="match status" value="1"/>
</dbReference>
<dbReference type="SUPFAM" id="SSF53850">
    <property type="entry name" value="Periplasmic binding protein-like II"/>
    <property type="match status" value="1"/>
</dbReference>